<dbReference type="Proteomes" id="UP000036890">
    <property type="component" value="Unassembled WGS sequence"/>
</dbReference>
<accession>A0A0L8AAF6</accession>
<dbReference type="InterPro" id="IPR021649">
    <property type="entry name" value="DUF3247"/>
</dbReference>
<dbReference type="OrthoDB" id="5958099at2"/>
<name>A0A0L8AAF6_9GAMM</name>
<dbReference type="Pfam" id="PF11607">
    <property type="entry name" value="DUF3247"/>
    <property type="match status" value="1"/>
</dbReference>
<proteinExistence type="predicted"/>
<dbReference type="AlphaFoldDB" id="A0A0L8AAF6"/>
<protein>
    <recommendedName>
        <fullName evidence="3">DUF3247 domain-containing protein</fullName>
    </recommendedName>
</protein>
<evidence type="ECO:0000313" key="1">
    <source>
        <dbReference type="EMBL" id="KOE99368.1"/>
    </source>
</evidence>
<dbReference type="RefSeq" id="WP_010484115.1">
    <property type="nucleotide sequence ID" value="NZ_AJLO02000021.1"/>
</dbReference>
<dbReference type="Gene3D" id="2.30.30.720">
    <property type="entry name" value="Protein of unknown function (DUF3247)"/>
    <property type="match status" value="1"/>
</dbReference>
<organism evidence="1 2">
    <name type="scientific">Stenotrophomonas geniculata N1</name>
    <dbReference type="NCBI Taxonomy" id="1167641"/>
    <lineage>
        <taxon>Bacteria</taxon>
        <taxon>Pseudomonadati</taxon>
        <taxon>Pseudomonadota</taxon>
        <taxon>Gammaproteobacteria</taxon>
        <taxon>Lysobacterales</taxon>
        <taxon>Lysobacteraceae</taxon>
        <taxon>Stenotrophomonas</taxon>
    </lineage>
</organism>
<gene>
    <name evidence="1" type="ORF">W7K_10005</name>
</gene>
<dbReference type="EMBL" id="AJLO02000021">
    <property type="protein sequence ID" value="KOE99368.1"/>
    <property type="molecule type" value="Genomic_DNA"/>
</dbReference>
<evidence type="ECO:0008006" key="3">
    <source>
        <dbReference type="Google" id="ProtNLM"/>
    </source>
</evidence>
<reference evidence="1 2" key="1">
    <citation type="journal article" date="2012" name="J. Bacteriol.">
        <title>Genome sequence of a novel nicotine-degrading strain, Pseudomonas geniculata N1.</title>
        <authorList>
            <person name="Tang H."/>
            <person name="Yu H."/>
            <person name="Tai C."/>
            <person name="Huang K."/>
            <person name="Liu Y."/>
            <person name="Wang L."/>
            <person name="Yao Y."/>
            <person name="Wu G."/>
            <person name="Xu P."/>
        </authorList>
    </citation>
    <scope>NUCLEOTIDE SEQUENCE [LARGE SCALE GENOMIC DNA]</scope>
    <source>
        <strain evidence="1 2">N1</strain>
    </source>
</reference>
<sequence length="97" mass="10866">MSRIAPRIHTDPAQIARLEALLPQLEGETQVQLTLHDGRRLLGTVAVKPTVQQYRNDAGDEGSNGQLRLDDYDTPVQQHHVWLDEIASVNRLPPRAP</sequence>
<evidence type="ECO:0000313" key="2">
    <source>
        <dbReference type="Proteomes" id="UP000036890"/>
    </source>
</evidence>
<comment type="caution">
    <text evidence="1">The sequence shown here is derived from an EMBL/GenBank/DDBJ whole genome shotgun (WGS) entry which is preliminary data.</text>
</comment>
<dbReference type="GeneID" id="86936989"/>